<protein>
    <submittedName>
        <fullName evidence="3">Flp pilus assembly protein TadB</fullName>
    </submittedName>
</protein>
<reference evidence="3 4" key="1">
    <citation type="submission" date="2020-07" db="EMBL/GenBank/DDBJ databases">
        <title>Genomic Encyclopedia of Type Strains, Phase IV (KMG-IV): sequencing the most valuable type-strain genomes for metagenomic binning, comparative biology and taxonomic classification.</title>
        <authorList>
            <person name="Goeker M."/>
        </authorList>
    </citation>
    <scope>NUCLEOTIDE SEQUENCE [LARGE SCALE GENOMIC DNA]</scope>
    <source>
        <strain evidence="3 4">DSM 45533</strain>
    </source>
</reference>
<keyword evidence="2" id="KW-0812">Transmembrane</keyword>
<name>A0A7W0CEV5_9ACTN</name>
<dbReference type="RefSeq" id="WP_181608498.1">
    <property type="nucleotide sequence ID" value="NZ_BAABAM010000001.1"/>
</dbReference>
<evidence type="ECO:0000256" key="2">
    <source>
        <dbReference type="SAM" id="Phobius"/>
    </source>
</evidence>
<organism evidence="3 4">
    <name type="scientific">Nonomuraea soli</name>
    <dbReference type="NCBI Taxonomy" id="1032476"/>
    <lineage>
        <taxon>Bacteria</taxon>
        <taxon>Bacillati</taxon>
        <taxon>Actinomycetota</taxon>
        <taxon>Actinomycetes</taxon>
        <taxon>Streptosporangiales</taxon>
        <taxon>Streptosporangiaceae</taxon>
        <taxon>Nonomuraea</taxon>
    </lineage>
</organism>
<feature type="transmembrane region" description="Helical" evidence="2">
    <location>
        <begin position="86"/>
        <end position="105"/>
    </location>
</feature>
<evidence type="ECO:0000313" key="3">
    <source>
        <dbReference type="EMBL" id="MBA2889739.1"/>
    </source>
</evidence>
<dbReference type="EMBL" id="JACDUR010000001">
    <property type="protein sequence ID" value="MBA2889739.1"/>
    <property type="molecule type" value="Genomic_DNA"/>
</dbReference>
<comment type="caution">
    <text evidence="3">The sequence shown here is derived from an EMBL/GenBank/DDBJ whole genome shotgun (WGS) entry which is preliminary data.</text>
</comment>
<evidence type="ECO:0000256" key="1">
    <source>
        <dbReference type="SAM" id="MobiDB-lite"/>
    </source>
</evidence>
<dbReference type="Proteomes" id="UP000530928">
    <property type="component" value="Unassembled WGS sequence"/>
</dbReference>
<sequence>MSKERAQRRAQREAERAEAARRNEERMARRSRRRALTQRLTPRPVRIARQGGVLARRRRVQNAVVALAFVLVQVLAWLVWGSWGISLAVLVLSVLFVPVIVTLAFDRRN</sequence>
<keyword evidence="4" id="KW-1185">Reference proteome</keyword>
<keyword evidence="2" id="KW-1133">Transmembrane helix</keyword>
<keyword evidence="2" id="KW-0472">Membrane</keyword>
<feature type="transmembrane region" description="Helical" evidence="2">
    <location>
        <begin position="63"/>
        <end position="80"/>
    </location>
</feature>
<accession>A0A7W0CEV5</accession>
<proteinExistence type="predicted"/>
<feature type="compositionally biased region" description="Basic and acidic residues" evidence="1">
    <location>
        <begin position="1"/>
        <end position="28"/>
    </location>
</feature>
<feature type="region of interest" description="Disordered" evidence="1">
    <location>
        <begin position="1"/>
        <end position="41"/>
    </location>
</feature>
<gene>
    <name evidence="3" type="ORF">HNR30_001074</name>
</gene>
<evidence type="ECO:0000313" key="4">
    <source>
        <dbReference type="Proteomes" id="UP000530928"/>
    </source>
</evidence>
<dbReference type="AlphaFoldDB" id="A0A7W0CEV5"/>